<dbReference type="PANTHER" id="PTHR30469">
    <property type="entry name" value="MULTIDRUG RESISTANCE PROTEIN MDTA"/>
    <property type="match status" value="1"/>
</dbReference>
<evidence type="ECO:0000256" key="2">
    <source>
        <dbReference type="SAM" id="Coils"/>
    </source>
</evidence>
<dbReference type="Pfam" id="PF25954">
    <property type="entry name" value="Beta-barrel_RND_2"/>
    <property type="match status" value="1"/>
</dbReference>
<sequence length="416" mass="42375">MRALFSYGIAFLILILAGAWLATGTLVMGGNGPGEGERPIVSVLEGEDHGPIATQLAEAGVLADHEKDDSIDPTLTIAQRNEAENGASTGLQSVRTTTYVAQPYAIEVSLRGRTEAKASVGAVAETSGIIDTVHVTKGQEVAIGDLLCTLDQGTRAAAVAQAKAGLAQAEASLSQAQADFDTNAELRSKGLASANSARGVEVALAAAQAGVTSAEANVENAEAEFDRTEIKAKVAGIVQAPLAVAGAMLPQGQPCATIVQLDPMLFIGQVPEARVGLAKLGLDAVITTVTGQEVKGKVTFIAATADPATRSFPAEIELPNPDGSIRDGITATAVVNMGVAPAHLIPQSSLTLDADGVLGVSTVEDGAVKFVPIEIASDTRDGVWVLGLPVAVDVIVIGQEYVTDGQAVDATNVTAS</sequence>
<dbReference type="Gene3D" id="2.40.50.100">
    <property type="match status" value="1"/>
</dbReference>
<proteinExistence type="inferred from homology"/>
<dbReference type="SUPFAM" id="SSF111369">
    <property type="entry name" value="HlyD-like secretion proteins"/>
    <property type="match status" value="1"/>
</dbReference>
<accession>A0A942ED07</accession>
<dbReference type="Gene3D" id="2.40.30.170">
    <property type="match status" value="1"/>
</dbReference>
<feature type="coiled-coil region" evidence="2">
    <location>
        <begin position="204"/>
        <end position="231"/>
    </location>
</feature>
<protein>
    <submittedName>
        <fullName evidence="4">Efflux RND transporter periplasmic adaptor subunit</fullName>
    </submittedName>
</protein>
<dbReference type="PANTHER" id="PTHR30469:SF29">
    <property type="entry name" value="BLR2860 PROTEIN"/>
    <property type="match status" value="1"/>
</dbReference>
<dbReference type="GO" id="GO:1990281">
    <property type="term" value="C:efflux pump complex"/>
    <property type="evidence" value="ECO:0007669"/>
    <property type="project" value="TreeGrafter"/>
</dbReference>
<feature type="domain" description="CusB-like beta-barrel" evidence="3">
    <location>
        <begin position="269"/>
        <end position="335"/>
    </location>
</feature>
<evidence type="ECO:0000259" key="3">
    <source>
        <dbReference type="Pfam" id="PF25954"/>
    </source>
</evidence>
<gene>
    <name evidence="4" type="ORF">KD146_10125</name>
</gene>
<name>A0A942ED07_9HYPH</name>
<dbReference type="RefSeq" id="WP_212658547.1">
    <property type="nucleotide sequence ID" value="NZ_JAGXTP010000001.1"/>
</dbReference>
<dbReference type="InterPro" id="IPR058792">
    <property type="entry name" value="Beta-barrel_RND_2"/>
</dbReference>
<dbReference type="GO" id="GO:0015562">
    <property type="term" value="F:efflux transmembrane transporter activity"/>
    <property type="evidence" value="ECO:0007669"/>
    <property type="project" value="TreeGrafter"/>
</dbReference>
<dbReference type="Proteomes" id="UP000678281">
    <property type="component" value="Unassembled WGS sequence"/>
</dbReference>
<dbReference type="EMBL" id="JAGXTP010000001">
    <property type="protein sequence ID" value="MBS3849049.1"/>
    <property type="molecule type" value="Genomic_DNA"/>
</dbReference>
<keyword evidence="2" id="KW-0175">Coiled coil</keyword>
<dbReference type="NCBIfam" id="TIGR01730">
    <property type="entry name" value="RND_mfp"/>
    <property type="match status" value="1"/>
</dbReference>
<evidence type="ECO:0000256" key="1">
    <source>
        <dbReference type="ARBA" id="ARBA00009477"/>
    </source>
</evidence>
<evidence type="ECO:0000313" key="4">
    <source>
        <dbReference type="EMBL" id="MBS3849049.1"/>
    </source>
</evidence>
<comment type="caution">
    <text evidence="4">The sequence shown here is derived from an EMBL/GenBank/DDBJ whole genome shotgun (WGS) entry which is preliminary data.</text>
</comment>
<dbReference type="Gene3D" id="1.10.287.470">
    <property type="entry name" value="Helix hairpin bin"/>
    <property type="match status" value="1"/>
</dbReference>
<dbReference type="Gene3D" id="2.40.420.20">
    <property type="match status" value="1"/>
</dbReference>
<reference evidence="4" key="1">
    <citation type="submission" date="2021-04" db="EMBL/GenBank/DDBJ databases">
        <title>Devosia litorisediminis sp. nov., isolated from a sand dune.</title>
        <authorList>
            <person name="Park S."/>
            <person name="Yoon J.-H."/>
        </authorList>
    </citation>
    <scope>NUCLEOTIDE SEQUENCE</scope>
    <source>
        <strain evidence="4">BSSL-BM10</strain>
    </source>
</reference>
<comment type="similarity">
    <text evidence="1">Belongs to the membrane fusion protein (MFP) (TC 8.A.1) family.</text>
</comment>
<keyword evidence="5" id="KW-1185">Reference proteome</keyword>
<evidence type="ECO:0000313" key="5">
    <source>
        <dbReference type="Proteomes" id="UP000678281"/>
    </source>
</evidence>
<organism evidence="4 5">
    <name type="scientific">Devosia litorisediminis</name>
    <dbReference type="NCBI Taxonomy" id="2829817"/>
    <lineage>
        <taxon>Bacteria</taxon>
        <taxon>Pseudomonadati</taxon>
        <taxon>Pseudomonadota</taxon>
        <taxon>Alphaproteobacteria</taxon>
        <taxon>Hyphomicrobiales</taxon>
        <taxon>Devosiaceae</taxon>
        <taxon>Devosia</taxon>
    </lineage>
</organism>
<dbReference type="AlphaFoldDB" id="A0A942ED07"/>
<dbReference type="InterPro" id="IPR006143">
    <property type="entry name" value="RND_pump_MFP"/>
</dbReference>